<dbReference type="EMBL" id="QHHQ01000019">
    <property type="protein sequence ID" value="RAH95916.1"/>
    <property type="molecule type" value="Genomic_DNA"/>
</dbReference>
<proteinExistence type="predicted"/>
<dbReference type="AlphaFoldDB" id="A0A8B2NG39"/>
<feature type="compositionally biased region" description="Polar residues" evidence="1">
    <location>
        <begin position="22"/>
        <end position="32"/>
    </location>
</feature>
<keyword evidence="3" id="KW-1185">Reference proteome</keyword>
<gene>
    <name evidence="2" type="ORF">DLJ53_33740</name>
</gene>
<evidence type="ECO:0000313" key="3">
    <source>
        <dbReference type="Proteomes" id="UP000249590"/>
    </source>
</evidence>
<comment type="caution">
    <text evidence="2">The sequence shown here is derived from an EMBL/GenBank/DDBJ whole genome shotgun (WGS) entry which is preliminary data.</text>
</comment>
<dbReference type="Proteomes" id="UP000249590">
    <property type="component" value="Unassembled WGS sequence"/>
</dbReference>
<sequence>MMVRKPRMLVAVALANRPARGSTRQTQGQCSQAKRGPKNPGGSASLYAEGVGLIWEDAADYLASEDVLM</sequence>
<protein>
    <submittedName>
        <fullName evidence="2">Uncharacterized protein</fullName>
    </submittedName>
</protein>
<accession>A0A8B2NG39</accession>
<evidence type="ECO:0000256" key="1">
    <source>
        <dbReference type="SAM" id="MobiDB-lite"/>
    </source>
</evidence>
<evidence type="ECO:0000313" key="2">
    <source>
        <dbReference type="EMBL" id="RAH95916.1"/>
    </source>
</evidence>
<name>A0A8B2NG39_9HYPH</name>
<organism evidence="2 3">
    <name type="scientific">Acuticoccus sediminis</name>
    <dbReference type="NCBI Taxonomy" id="2184697"/>
    <lineage>
        <taxon>Bacteria</taxon>
        <taxon>Pseudomonadati</taxon>
        <taxon>Pseudomonadota</taxon>
        <taxon>Alphaproteobacteria</taxon>
        <taxon>Hyphomicrobiales</taxon>
        <taxon>Amorphaceae</taxon>
        <taxon>Acuticoccus</taxon>
    </lineage>
</organism>
<feature type="region of interest" description="Disordered" evidence="1">
    <location>
        <begin position="16"/>
        <end position="43"/>
    </location>
</feature>
<reference evidence="2 3" key="1">
    <citation type="submission" date="2018-05" db="EMBL/GenBank/DDBJ databases">
        <title>Acuticoccus sediminis sp. nov., isolated from deep-sea sediment of Indian Ocean.</title>
        <authorList>
            <person name="Liu X."/>
            <person name="Lai Q."/>
            <person name="Du Y."/>
            <person name="Sun F."/>
            <person name="Zhang X."/>
            <person name="Wang S."/>
            <person name="Shao Z."/>
        </authorList>
    </citation>
    <scope>NUCLEOTIDE SEQUENCE [LARGE SCALE GENOMIC DNA]</scope>
    <source>
        <strain evidence="2 3">PTG4-2</strain>
    </source>
</reference>